<feature type="domain" description="Lon N-terminal" evidence="18">
    <location>
        <begin position="14"/>
        <end position="207"/>
    </location>
</feature>
<gene>
    <name evidence="10 19" type="primary">lon</name>
    <name evidence="19" type="ORF">HLB16_14665</name>
    <name evidence="20" type="ORF">NDR89_17270</name>
</gene>
<dbReference type="PIRSF" id="PIRSF001174">
    <property type="entry name" value="Lon_proteas"/>
    <property type="match status" value="1"/>
</dbReference>
<keyword evidence="3 10" id="KW-0645">Protease</keyword>
<dbReference type="Gene3D" id="3.30.230.10">
    <property type="match status" value="1"/>
</dbReference>
<dbReference type="Pfam" id="PF05362">
    <property type="entry name" value="Lon_C"/>
    <property type="match status" value="1"/>
</dbReference>
<keyword evidence="5 10" id="KW-0378">Hydrolase</keyword>
<dbReference type="Gene3D" id="2.30.130.40">
    <property type="entry name" value="LON domain-like"/>
    <property type="match status" value="1"/>
</dbReference>
<feature type="active site" evidence="10 12">
    <location>
        <position position="681"/>
    </location>
</feature>
<dbReference type="Pfam" id="PF22667">
    <property type="entry name" value="Lon_lid"/>
    <property type="match status" value="1"/>
</dbReference>
<dbReference type="InterPro" id="IPR003959">
    <property type="entry name" value="ATPase_AAA_core"/>
</dbReference>
<feature type="region of interest" description="Disordered" evidence="16">
    <location>
        <begin position="779"/>
        <end position="804"/>
    </location>
</feature>
<dbReference type="Gene3D" id="3.40.50.300">
    <property type="entry name" value="P-loop containing nucleotide triphosphate hydrolases"/>
    <property type="match status" value="1"/>
</dbReference>
<dbReference type="FunFam" id="3.30.230.10:FF:000010">
    <property type="entry name" value="Lon protease"/>
    <property type="match status" value="1"/>
</dbReference>
<dbReference type="GO" id="GO:0005737">
    <property type="term" value="C:cytoplasm"/>
    <property type="evidence" value="ECO:0007669"/>
    <property type="project" value="UniProtKB-SubCell"/>
</dbReference>
<evidence type="ECO:0000256" key="11">
    <source>
        <dbReference type="PIRNR" id="PIRNR001174"/>
    </source>
</evidence>
<dbReference type="GO" id="GO:0004252">
    <property type="term" value="F:serine-type endopeptidase activity"/>
    <property type="evidence" value="ECO:0007669"/>
    <property type="project" value="UniProtKB-UniRule"/>
</dbReference>
<evidence type="ECO:0000256" key="5">
    <source>
        <dbReference type="ARBA" id="ARBA00022801"/>
    </source>
</evidence>
<evidence type="ECO:0000313" key="22">
    <source>
        <dbReference type="Proteomes" id="UP001056648"/>
    </source>
</evidence>
<dbReference type="PANTHER" id="PTHR10046">
    <property type="entry name" value="ATP DEPENDENT LON PROTEASE FAMILY MEMBER"/>
    <property type="match status" value="1"/>
</dbReference>
<evidence type="ECO:0000256" key="12">
    <source>
        <dbReference type="PIRSR" id="PIRSR001174-1"/>
    </source>
</evidence>
<dbReference type="FunFam" id="1.20.58.1480:FF:000001">
    <property type="entry name" value="Lon protease"/>
    <property type="match status" value="1"/>
</dbReference>
<dbReference type="FunFam" id="3.40.50.300:FF:000021">
    <property type="entry name" value="Lon protease homolog"/>
    <property type="match status" value="1"/>
</dbReference>
<evidence type="ECO:0000256" key="3">
    <source>
        <dbReference type="ARBA" id="ARBA00022670"/>
    </source>
</evidence>
<dbReference type="InterPro" id="IPR046336">
    <property type="entry name" value="Lon_prtase_N_sf"/>
</dbReference>
<feature type="domain" description="Lon proteolytic" evidence="17">
    <location>
        <begin position="594"/>
        <end position="775"/>
    </location>
</feature>
<comment type="similarity">
    <text evidence="10 11 14 15">Belongs to the peptidase S16 family.</text>
</comment>
<dbReference type="HAMAP" id="MF_01973">
    <property type="entry name" value="lon_bact"/>
    <property type="match status" value="1"/>
</dbReference>
<feature type="compositionally biased region" description="Basic and acidic residues" evidence="16">
    <location>
        <begin position="789"/>
        <end position="804"/>
    </location>
</feature>
<dbReference type="AlphaFoldDB" id="A0A6N1BG08"/>
<dbReference type="InterPro" id="IPR004815">
    <property type="entry name" value="Lon_bac/euk-typ"/>
</dbReference>
<dbReference type="SUPFAM" id="SSF88697">
    <property type="entry name" value="PUA domain-like"/>
    <property type="match status" value="1"/>
</dbReference>
<dbReference type="PROSITE" id="PS51787">
    <property type="entry name" value="LON_N"/>
    <property type="match status" value="1"/>
</dbReference>
<evidence type="ECO:0000313" key="19">
    <source>
        <dbReference type="EMBL" id="NNH12115.1"/>
    </source>
</evidence>
<evidence type="ECO:0000256" key="14">
    <source>
        <dbReference type="PROSITE-ProRule" id="PRU01122"/>
    </source>
</evidence>
<name>A0A6N1BG08_9BURK</name>
<dbReference type="Proteomes" id="UP000542973">
    <property type="component" value="Unassembled WGS sequence"/>
</dbReference>
<dbReference type="InterPro" id="IPR015947">
    <property type="entry name" value="PUA-like_sf"/>
</dbReference>
<evidence type="ECO:0000259" key="18">
    <source>
        <dbReference type="PROSITE" id="PS51787"/>
    </source>
</evidence>
<dbReference type="FunFam" id="1.20.5.5270:FF:000002">
    <property type="entry name" value="Lon protease homolog"/>
    <property type="match status" value="1"/>
</dbReference>
<comment type="subcellular location">
    <subcellularLocation>
        <location evidence="1 10 11">Cytoplasm</location>
    </subcellularLocation>
</comment>
<dbReference type="RefSeq" id="WP_053821926.1">
    <property type="nucleotide sequence ID" value="NZ_BAAAEB010000003.1"/>
</dbReference>
<evidence type="ECO:0000259" key="17">
    <source>
        <dbReference type="PROSITE" id="PS51786"/>
    </source>
</evidence>
<accession>A0A6N1BG08</accession>
<dbReference type="InterPro" id="IPR003593">
    <property type="entry name" value="AAA+_ATPase"/>
</dbReference>
<dbReference type="InterPro" id="IPR008269">
    <property type="entry name" value="Lon_proteolytic"/>
</dbReference>
<dbReference type="GeneID" id="70690273"/>
<evidence type="ECO:0000313" key="21">
    <source>
        <dbReference type="Proteomes" id="UP000542973"/>
    </source>
</evidence>
<evidence type="ECO:0000256" key="6">
    <source>
        <dbReference type="ARBA" id="ARBA00022825"/>
    </source>
</evidence>
<dbReference type="SMART" id="SM00382">
    <property type="entry name" value="AAA"/>
    <property type="match status" value="1"/>
</dbReference>
<dbReference type="CDD" id="cd19500">
    <property type="entry name" value="RecA-like_Lon"/>
    <property type="match status" value="1"/>
</dbReference>
<dbReference type="InterPro" id="IPR014721">
    <property type="entry name" value="Ribsml_uS5_D2-typ_fold_subgr"/>
</dbReference>
<feature type="active site" evidence="10 12">
    <location>
        <position position="724"/>
    </location>
</feature>
<dbReference type="GO" id="GO:0004176">
    <property type="term" value="F:ATP-dependent peptidase activity"/>
    <property type="evidence" value="ECO:0007669"/>
    <property type="project" value="UniProtKB-UniRule"/>
</dbReference>
<dbReference type="GO" id="GO:0043565">
    <property type="term" value="F:sequence-specific DNA binding"/>
    <property type="evidence" value="ECO:0007669"/>
    <property type="project" value="UniProtKB-UniRule"/>
</dbReference>
<dbReference type="InterPro" id="IPR008268">
    <property type="entry name" value="Peptidase_S16_AS"/>
</dbReference>
<evidence type="ECO:0000256" key="7">
    <source>
        <dbReference type="ARBA" id="ARBA00022840"/>
    </source>
</evidence>
<comment type="subunit">
    <text evidence="10 11">Homohexamer. Organized in a ring with a central cavity.</text>
</comment>
<dbReference type="PROSITE" id="PS01046">
    <property type="entry name" value="LON_SER"/>
    <property type="match status" value="1"/>
</dbReference>
<dbReference type="NCBIfam" id="NF008053">
    <property type="entry name" value="PRK10787.1"/>
    <property type="match status" value="1"/>
</dbReference>
<keyword evidence="4 10" id="KW-0547">Nucleotide-binding</keyword>
<dbReference type="InterPro" id="IPR020568">
    <property type="entry name" value="Ribosomal_Su5_D2-typ_SF"/>
</dbReference>
<dbReference type="InterPro" id="IPR003111">
    <property type="entry name" value="Lon_prtase_N"/>
</dbReference>
<dbReference type="Gene3D" id="1.10.8.60">
    <property type="match status" value="1"/>
</dbReference>
<dbReference type="SMART" id="SM00464">
    <property type="entry name" value="LON"/>
    <property type="match status" value="1"/>
</dbReference>
<dbReference type="EMBL" id="CP098736">
    <property type="protein sequence ID" value="USE81434.1"/>
    <property type="molecule type" value="Genomic_DNA"/>
</dbReference>
<dbReference type="Pfam" id="PF02190">
    <property type="entry name" value="LON_substr_bdg"/>
    <property type="match status" value="1"/>
</dbReference>
<reference evidence="20" key="2">
    <citation type="submission" date="2022-06" db="EMBL/GenBank/DDBJ databases">
        <title>Complete genome sequence and characterization of Cupriavidus gilardii QJ1 isolated from contaminating cells.</title>
        <authorList>
            <person name="Qi J."/>
        </authorList>
    </citation>
    <scope>NUCLEOTIDE SEQUENCE</scope>
    <source>
        <strain evidence="20">QJ1</strain>
    </source>
</reference>
<dbReference type="InterPro" id="IPR027543">
    <property type="entry name" value="Lon_bac"/>
</dbReference>
<dbReference type="PRINTS" id="PR00830">
    <property type="entry name" value="ENDOLAPTASE"/>
</dbReference>
<dbReference type="EC" id="3.4.21.53" evidence="10 11"/>
<dbReference type="InterPro" id="IPR027065">
    <property type="entry name" value="Lon_Prtase"/>
</dbReference>
<proteinExistence type="evidence at transcript level"/>
<dbReference type="SUPFAM" id="SSF54211">
    <property type="entry name" value="Ribosomal protein S5 domain 2-like"/>
    <property type="match status" value="1"/>
</dbReference>
<sequence length="804" mass="89256">MSGTQLLPAEPIRLPLLPLRDVVVFPHMVIPLFVGRPKSIKALETAMESGKSIMLVAQKTAAKDEPTAEDLYEVGCIANILQMLKLPDGTVKVLVEGTQRANIREVSEDDSHFMCEAVPVPLGPGESAETEALRRAIVSQFDQYVKLNKKIPPEILTSLSGIDEPGRLADTIAAHLPIKLEQKQKILEMVNVTERLESLLSQLEGEIDILQVEKRIRGRVKRQMEKSQREYYLNEQVKAIQKELGEGEEGADLEELDKRIKAARMPKEAKKKAEAEFKKLKLMSPMSAEATVVRNYIDTLVNLPWRKKSKVNNDLANAERVLDEDHYGLEKVKERILEYLAVQQRVDKVKAPILCLVGPPGVGKTSLGQSVARATNRKFVRMALGGVRDEAEIRGHRRTYIGSMPGKILQSLTKVGVRNPLFLLDEIDKMGMDFRGDPSSALLEVLDPEQNHTFQDHYIEVDFDLSDVMFVATSNSLNIPPPLLDRMEVIRLSGYTEEEKVNITQRYLLPKQIRNNGLKPGEIEVTEAAIRDIIRYYTREAGVRSLEREVSKIARKVVKMLLLKKESGTVKVDSENLDKFLGVRKYDFGLAGKENQVGQVTGLAWTEVGGDLLTIEAALMPGKGNITRTGSLGDVMKESVEAARSVVRSRARRLGITDEMFEKRDIHIHVPEGATPKDGPSAGIAMTTALVSVLTGIPVRADVAMTGEITLRGEVLPIGGLKEKLLAAHRGGIKLALIPEENVKDLADIPDNVKNNIEIVPVRWIDKVLEMALERKPEPLPEEVASPAEVKDKGAAATHEMIHH</sequence>
<dbReference type="Pfam" id="PF00004">
    <property type="entry name" value="AAA"/>
    <property type="match status" value="1"/>
</dbReference>
<keyword evidence="2 10" id="KW-0963">Cytoplasm</keyword>
<feature type="binding site" evidence="10 13">
    <location>
        <begin position="358"/>
        <end position="365"/>
    </location>
    <ligand>
        <name>ATP</name>
        <dbReference type="ChEBI" id="CHEBI:30616"/>
    </ligand>
</feature>
<reference evidence="19 21" key="1">
    <citation type="submission" date="2020-05" db="EMBL/GenBank/DDBJ databases">
        <title>MicrobeNet Type strains.</title>
        <authorList>
            <person name="Nicholson A.C."/>
        </authorList>
    </citation>
    <scope>NUCLEOTIDE SEQUENCE [LARGE SCALE GENOMIC DNA]</scope>
    <source>
        <strain evidence="19 21">ATCC 700815</strain>
    </source>
</reference>
<evidence type="ECO:0000313" key="20">
    <source>
        <dbReference type="EMBL" id="USE81434.1"/>
    </source>
</evidence>
<evidence type="ECO:0000256" key="8">
    <source>
        <dbReference type="ARBA" id="ARBA00023016"/>
    </source>
</evidence>
<dbReference type="GO" id="GO:0006515">
    <property type="term" value="P:protein quality control for misfolded or incompletely synthesized proteins"/>
    <property type="evidence" value="ECO:0007669"/>
    <property type="project" value="UniProtKB-UniRule"/>
</dbReference>
<evidence type="ECO:0000256" key="10">
    <source>
        <dbReference type="HAMAP-Rule" id="MF_01973"/>
    </source>
</evidence>
<dbReference type="PROSITE" id="PS51786">
    <property type="entry name" value="LON_PROTEOLYTIC"/>
    <property type="match status" value="1"/>
</dbReference>
<dbReference type="InterPro" id="IPR054594">
    <property type="entry name" value="Lon_lid"/>
</dbReference>
<evidence type="ECO:0000256" key="15">
    <source>
        <dbReference type="RuleBase" id="RU000591"/>
    </source>
</evidence>
<dbReference type="Proteomes" id="UP001056648">
    <property type="component" value="Chromosome 2"/>
</dbReference>
<organism evidence="19 21">
    <name type="scientific">Cupriavidus gilardii</name>
    <dbReference type="NCBI Taxonomy" id="82541"/>
    <lineage>
        <taxon>Bacteria</taxon>
        <taxon>Pseudomonadati</taxon>
        <taxon>Pseudomonadota</taxon>
        <taxon>Betaproteobacteria</taxon>
        <taxon>Burkholderiales</taxon>
        <taxon>Burkholderiaceae</taxon>
        <taxon>Cupriavidus</taxon>
    </lineage>
</organism>
<evidence type="ECO:0000256" key="4">
    <source>
        <dbReference type="ARBA" id="ARBA00022741"/>
    </source>
</evidence>
<keyword evidence="7 10" id="KW-0067">ATP-binding</keyword>
<dbReference type="Gene3D" id="1.20.58.1480">
    <property type="match status" value="1"/>
</dbReference>
<keyword evidence="22" id="KW-1185">Reference proteome</keyword>
<protein>
    <recommendedName>
        <fullName evidence="10 11">Lon protease</fullName>
        <ecNumber evidence="10 11">3.4.21.53</ecNumber>
    </recommendedName>
    <alternativeName>
        <fullName evidence="10">ATP-dependent protease La</fullName>
    </alternativeName>
</protein>
<evidence type="ECO:0000256" key="2">
    <source>
        <dbReference type="ARBA" id="ARBA00022490"/>
    </source>
</evidence>
<dbReference type="GO" id="GO:0005524">
    <property type="term" value="F:ATP binding"/>
    <property type="evidence" value="ECO:0007669"/>
    <property type="project" value="UniProtKB-UniRule"/>
</dbReference>
<evidence type="ECO:0000256" key="1">
    <source>
        <dbReference type="ARBA" id="ARBA00004496"/>
    </source>
</evidence>
<comment type="induction">
    <text evidence="10">By heat shock.</text>
</comment>
<evidence type="ECO:0000256" key="13">
    <source>
        <dbReference type="PIRSR" id="PIRSR001174-2"/>
    </source>
</evidence>
<dbReference type="Gene3D" id="1.20.5.5270">
    <property type="match status" value="1"/>
</dbReference>
<keyword evidence="8 10" id="KW-0346">Stress response</keyword>
<dbReference type="NCBIfam" id="TIGR00763">
    <property type="entry name" value="lon"/>
    <property type="match status" value="1"/>
</dbReference>
<dbReference type="InterPro" id="IPR027417">
    <property type="entry name" value="P-loop_NTPase"/>
</dbReference>
<comment type="function">
    <text evidence="10">ATP-dependent serine protease that mediates the selective degradation of mutant and abnormal proteins as well as certain short-lived regulatory proteins. Required for cellular homeostasis and for survival from DNA damage and developmental changes induced by stress. Degrades polypeptides processively to yield small peptide fragments that are 5 to 10 amino acids long. Binds to DNA in a double-stranded, site-specific manner.</text>
</comment>
<keyword evidence="6 10" id="KW-0720">Serine protease</keyword>
<dbReference type="SUPFAM" id="SSF52540">
    <property type="entry name" value="P-loop containing nucleoside triphosphate hydrolases"/>
    <property type="match status" value="1"/>
</dbReference>
<comment type="catalytic activity">
    <reaction evidence="9 10 11 14">
        <text>Hydrolysis of proteins in presence of ATP.</text>
        <dbReference type="EC" id="3.4.21.53"/>
    </reaction>
</comment>
<dbReference type="GO" id="GO:0016887">
    <property type="term" value="F:ATP hydrolysis activity"/>
    <property type="evidence" value="ECO:0007669"/>
    <property type="project" value="UniProtKB-UniRule"/>
</dbReference>
<evidence type="ECO:0000256" key="9">
    <source>
        <dbReference type="ARBA" id="ARBA00050665"/>
    </source>
</evidence>
<evidence type="ECO:0000256" key="16">
    <source>
        <dbReference type="SAM" id="MobiDB-lite"/>
    </source>
</evidence>
<dbReference type="GO" id="GO:0034605">
    <property type="term" value="P:cellular response to heat"/>
    <property type="evidence" value="ECO:0007669"/>
    <property type="project" value="UniProtKB-UniRule"/>
</dbReference>
<dbReference type="EMBL" id="JABEMD010000023">
    <property type="protein sequence ID" value="NNH12115.1"/>
    <property type="molecule type" value="Genomic_DNA"/>
</dbReference>
<dbReference type="FunFam" id="2.30.130.40:FF:000001">
    <property type="entry name" value="Lon protease"/>
    <property type="match status" value="1"/>
</dbReference>